<dbReference type="InterPro" id="IPR014977">
    <property type="entry name" value="WRC_dom"/>
</dbReference>
<accession>A0A2T7C685</accession>
<dbReference type="PANTHER" id="PTHR34680">
    <property type="entry name" value="EXPRESSED PROTEIN"/>
    <property type="match status" value="1"/>
</dbReference>
<proteinExistence type="predicted"/>
<evidence type="ECO:0000256" key="2">
    <source>
        <dbReference type="PROSITE-ProRule" id="PRU01002"/>
    </source>
</evidence>
<protein>
    <recommendedName>
        <fullName evidence="4">WRC domain-containing protein</fullName>
    </recommendedName>
</protein>
<feature type="compositionally biased region" description="Basic residues" evidence="3">
    <location>
        <begin position="429"/>
        <end position="451"/>
    </location>
</feature>
<dbReference type="AlphaFoldDB" id="A0A2T7C685"/>
<dbReference type="Proteomes" id="UP000244336">
    <property type="component" value="Chromosome 9"/>
</dbReference>
<dbReference type="EMBL" id="CM009757">
    <property type="protein sequence ID" value="PUZ38859.1"/>
    <property type="molecule type" value="Genomic_DNA"/>
</dbReference>
<feature type="domain" description="WRC" evidence="4">
    <location>
        <begin position="234"/>
        <end position="278"/>
    </location>
</feature>
<name>A0A2T7C685_9POAL</name>
<evidence type="ECO:0000256" key="3">
    <source>
        <dbReference type="SAM" id="MobiDB-lite"/>
    </source>
</evidence>
<feature type="region of interest" description="Disordered" evidence="3">
    <location>
        <begin position="188"/>
        <end position="226"/>
    </location>
</feature>
<feature type="compositionally biased region" description="Acidic residues" evidence="3">
    <location>
        <begin position="386"/>
        <end position="407"/>
    </location>
</feature>
<evidence type="ECO:0000313" key="6">
    <source>
        <dbReference type="Proteomes" id="UP000244336"/>
    </source>
</evidence>
<feature type="region of interest" description="Disordered" evidence="3">
    <location>
        <begin position="27"/>
        <end position="67"/>
    </location>
</feature>
<feature type="compositionally biased region" description="Basic residues" evidence="3">
    <location>
        <begin position="190"/>
        <end position="203"/>
    </location>
</feature>
<sequence>MPIANKEKKRKRNTHLFSLSLSLSPISLYSTSTPAPTPSPSPASTKNPNPSAPGAARSPPLPAMRIRKSAARLLGSAYSAPAAPAPGAPAPPELLATPPPPQPHPAACSPPPESRGWGGYPDHATASGEACELSRSPWDLIAELSLSDPQEEDDLVDRYFVHVTTRASWLFSASMPVSNAKKVAAAARERAKRRRDAARRALKKAAASKEKDKKDAEAWSKAKVKKEEGEQVQAARVWKCKKNDGKRWHCHRTVSQPNTLCNYHFVQKRSYLNPDYEFPGVVEPEEAAPVPAAAASKPPSSNSKPRRKKPTSDFNATEGFYYYAGFGPFRSKRHCRSGGTNEPVPVKQEEEEEEQVPEHASPPAADQARTAEDANQAAAPQNDVSTCDDDIAGIAGVDEDTSDDDYDGIGIAGSSVDGGGDAQASNGGGKRKTPWKRWRKPVKARSLKSLM</sequence>
<keyword evidence="1" id="KW-0539">Nucleus</keyword>
<feature type="compositionally biased region" description="Low complexity" evidence="3">
    <location>
        <begin position="289"/>
        <end position="303"/>
    </location>
</feature>
<feature type="region of interest" description="Disordered" evidence="3">
    <location>
        <begin position="79"/>
        <end position="128"/>
    </location>
</feature>
<feature type="region of interest" description="Disordered" evidence="3">
    <location>
        <begin position="289"/>
        <end position="314"/>
    </location>
</feature>
<feature type="compositionally biased region" description="Basic and acidic residues" evidence="3">
    <location>
        <begin position="207"/>
        <end position="226"/>
    </location>
</feature>
<keyword evidence="6" id="KW-1185">Reference proteome</keyword>
<evidence type="ECO:0000256" key="1">
    <source>
        <dbReference type="ARBA" id="ARBA00023242"/>
    </source>
</evidence>
<feature type="compositionally biased region" description="Pro residues" evidence="3">
    <location>
        <begin position="83"/>
        <end position="113"/>
    </location>
</feature>
<dbReference type="Gramene" id="PUZ38859">
    <property type="protein sequence ID" value="PUZ38859"/>
    <property type="gene ID" value="GQ55_9G229600"/>
</dbReference>
<dbReference type="PROSITE" id="PS51667">
    <property type="entry name" value="WRC"/>
    <property type="match status" value="1"/>
</dbReference>
<reference evidence="5 6" key="1">
    <citation type="submission" date="2018-04" db="EMBL/GenBank/DDBJ databases">
        <title>WGS assembly of Panicum hallii var. hallii HAL2.</title>
        <authorList>
            <person name="Lovell J."/>
            <person name="Jenkins J."/>
            <person name="Lowry D."/>
            <person name="Mamidi S."/>
            <person name="Sreedasyam A."/>
            <person name="Weng X."/>
            <person name="Barry K."/>
            <person name="Bonette J."/>
            <person name="Campitelli B."/>
            <person name="Daum C."/>
            <person name="Gordon S."/>
            <person name="Gould B."/>
            <person name="Lipzen A."/>
            <person name="MacQueen A."/>
            <person name="Palacio-Mejia J."/>
            <person name="Plott C."/>
            <person name="Shakirov E."/>
            <person name="Shu S."/>
            <person name="Yoshinaga Y."/>
            <person name="Zane M."/>
            <person name="Rokhsar D."/>
            <person name="Grimwood J."/>
            <person name="Schmutz J."/>
            <person name="Juenger T."/>
        </authorList>
    </citation>
    <scope>NUCLEOTIDE SEQUENCE [LARGE SCALE GENOMIC DNA]</scope>
    <source>
        <strain evidence="6">cv. HAL2</strain>
    </source>
</reference>
<evidence type="ECO:0000313" key="5">
    <source>
        <dbReference type="EMBL" id="PUZ38859.1"/>
    </source>
</evidence>
<organism evidence="5 6">
    <name type="scientific">Panicum hallii var. hallii</name>
    <dbReference type="NCBI Taxonomy" id="1504633"/>
    <lineage>
        <taxon>Eukaryota</taxon>
        <taxon>Viridiplantae</taxon>
        <taxon>Streptophyta</taxon>
        <taxon>Embryophyta</taxon>
        <taxon>Tracheophyta</taxon>
        <taxon>Spermatophyta</taxon>
        <taxon>Magnoliopsida</taxon>
        <taxon>Liliopsida</taxon>
        <taxon>Poales</taxon>
        <taxon>Poaceae</taxon>
        <taxon>PACMAD clade</taxon>
        <taxon>Panicoideae</taxon>
        <taxon>Panicodae</taxon>
        <taxon>Paniceae</taxon>
        <taxon>Panicinae</taxon>
        <taxon>Panicum</taxon>
        <taxon>Panicum sect. Panicum</taxon>
    </lineage>
</organism>
<comment type="caution">
    <text evidence="2">Lacks conserved residue(s) required for the propagation of feature annotation.</text>
</comment>
<dbReference type="OrthoDB" id="787182at2759"/>
<dbReference type="PANTHER" id="PTHR34680:SF3">
    <property type="entry name" value="EXPRESSED PROTEIN"/>
    <property type="match status" value="1"/>
</dbReference>
<gene>
    <name evidence="5" type="ORF">GQ55_9G229600</name>
</gene>
<dbReference type="Pfam" id="PF08879">
    <property type="entry name" value="WRC"/>
    <property type="match status" value="1"/>
</dbReference>
<feature type="compositionally biased region" description="Low complexity" evidence="3">
    <location>
        <begin position="42"/>
        <end position="53"/>
    </location>
</feature>
<dbReference type="STRING" id="1504633.A0A2T7C685"/>
<evidence type="ECO:0000259" key="4">
    <source>
        <dbReference type="PROSITE" id="PS51667"/>
    </source>
</evidence>
<feature type="region of interest" description="Disordered" evidence="3">
    <location>
        <begin position="332"/>
        <end position="451"/>
    </location>
</feature>